<name>A0A8S4RQY3_9NEOP</name>
<sequence>MSTPHMLVGPKRGGQMTSDESLGAVENKRPRTVDAKVTKIESGDSPVDFDFTVGWQSSNPKPLTFLIYGVFNN</sequence>
<reference evidence="2" key="1">
    <citation type="submission" date="2022-03" db="EMBL/GenBank/DDBJ databases">
        <authorList>
            <person name="Lindestad O."/>
        </authorList>
    </citation>
    <scope>NUCLEOTIDE SEQUENCE</scope>
</reference>
<feature type="region of interest" description="Disordered" evidence="1">
    <location>
        <begin position="1"/>
        <end position="30"/>
    </location>
</feature>
<proteinExistence type="predicted"/>
<dbReference type="Proteomes" id="UP000838756">
    <property type="component" value="Unassembled WGS sequence"/>
</dbReference>
<gene>
    <name evidence="2" type="primary">jg5370</name>
    <name evidence="2" type="ORF">PAEG_LOCUS15687</name>
</gene>
<organism evidence="2 3">
    <name type="scientific">Pararge aegeria aegeria</name>
    <dbReference type="NCBI Taxonomy" id="348720"/>
    <lineage>
        <taxon>Eukaryota</taxon>
        <taxon>Metazoa</taxon>
        <taxon>Ecdysozoa</taxon>
        <taxon>Arthropoda</taxon>
        <taxon>Hexapoda</taxon>
        <taxon>Insecta</taxon>
        <taxon>Pterygota</taxon>
        <taxon>Neoptera</taxon>
        <taxon>Endopterygota</taxon>
        <taxon>Lepidoptera</taxon>
        <taxon>Glossata</taxon>
        <taxon>Ditrysia</taxon>
        <taxon>Papilionoidea</taxon>
        <taxon>Nymphalidae</taxon>
        <taxon>Satyrinae</taxon>
        <taxon>Satyrini</taxon>
        <taxon>Parargina</taxon>
        <taxon>Pararge</taxon>
    </lineage>
</organism>
<evidence type="ECO:0000313" key="2">
    <source>
        <dbReference type="EMBL" id="CAH2238624.1"/>
    </source>
</evidence>
<dbReference type="EMBL" id="CAKXAJ010025372">
    <property type="protein sequence ID" value="CAH2238624.1"/>
    <property type="molecule type" value="Genomic_DNA"/>
</dbReference>
<protein>
    <submittedName>
        <fullName evidence="2">Jg5370 protein</fullName>
    </submittedName>
</protein>
<accession>A0A8S4RQY3</accession>
<comment type="caution">
    <text evidence="2">The sequence shown here is derived from an EMBL/GenBank/DDBJ whole genome shotgun (WGS) entry which is preliminary data.</text>
</comment>
<dbReference type="AlphaFoldDB" id="A0A8S4RQY3"/>
<evidence type="ECO:0000256" key="1">
    <source>
        <dbReference type="SAM" id="MobiDB-lite"/>
    </source>
</evidence>
<keyword evidence="3" id="KW-1185">Reference proteome</keyword>
<evidence type="ECO:0000313" key="3">
    <source>
        <dbReference type="Proteomes" id="UP000838756"/>
    </source>
</evidence>